<keyword evidence="2" id="KW-0175">Coiled coil</keyword>
<proteinExistence type="predicted"/>
<dbReference type="AlphaFoldDB" id="A6G2R0"/>
<evidence type="ECO:0000313" key="7">
    <source>
        <dbReference type="Proteomes" id="UP000005801"/>
    </source>
</evidence>
<organism evidence="6 7">
    <name type="scientific">Plesiocystis pacifica SIR-1</name>
    <dbReference type="NCBI Taxonomy" id="391625"/>
    <lineage>
        <taxon>Bacteria</taxon>
        <taxon>Pseudomonadati</taxon>
        <taxon>Myxococcota</taxon>
        <taxon>Polyangia</taxon>
        <taxon>Nannocystales</taxon>
        <taxon>Nannocystaceae</taxon>
        <taxon>Plesiocystis</taxon>
    </lineage>
</organism>
<keyword evidence="4" id="KW-1133">Transmembrane helix</keyword>
<feature type="transmembrane region" description="Helical" evidence="4">
    <location>
        <begin position="251"/>
        <end position="273"/>
    </location>
</feature>
<keyword evidence="4" id="KW-0812">Transmembrane</keyword>
<name>A6G2R0_9BACT</name>
<evidence type="ECO:0000256" key="4">
    <source>
        <dbReference type="SAM" id="Phobius"/>
    </source>
</evidence>
<feature type="signal peptide" evidence="5">
    <location>
        <begin position="1"/>
        <end position="45"/>
    </location>
</feature>
<dbReference type="SUPFAM" id="SSF48452">
    <property type="entry name" value="TPR-like"/>
    <property type="match status" value="1"/>
</dbReference>
<evidence type="ECO:0000256" key="1">
    <source>
        <dbReference type="PROSITE-ProRule" id="PRU00339"/>
    </source>
</evidence>
<dbReference type="PROSITE" id="PS50005">
    <property type="entry name" value="TPR"/>
    <property type="match status" value="1"/>
</dbReference>
<dbReference type="STRING" id="391625.PPSIR1_31713"/>
<keyword evidence="7" id="KW-1185">Reference proteome</keyword>
<evidence type="ECO:0000256" key="3">
    <source>
        <dbReference type="SAM" id="MobiDB-lite"/>
    </source>
</evidence>
<sequence length="304" mass="31649">MLGGEGLLLTIDPRPLHERALDTGARLLAAGVCLCLASAPLPALAAPAEDEGIDTEKKAMDVYNQGKEAYDSGDYDEALQLFLEAQSLFPSPVFHYNIGLCHESLENFEQAIISYKAYLRSYESAYGEQPDDQVNTENKISRLEQAIEDKKAEEEAAAAKASEPQVIIQEVPAEEDDSNKAPGRALIIAGGALTAVGVGVAAGGGAVFGLQAQDFANQLDAVYTGGNPNKVTLEQARGIDSSGRSAQTNQIVMISVGSAVGLVGVGLLVGGLMQKKKAGSKGETPTVAPTAGPEGAGLMISGRF</sequence>
<evidence type="ECO:0000256" key="2">
    <source>
        <dbReference type="SAM" id="Coils"/>
    </source>
</evidence>
<feature type="chain" id="PRO_5002697345" evidence="5">
    <location>
        <begin position="46"/>
        <end position="304"/>
    </location>
</feature>
<protein>
    <submittedName>
        <fullName evidence="6">Uncharacterized protein</fullName>
    </submittedName>
</protein>
<accession>A6G2R0</accession>
<evidence type="ECO:0000313" key="6">
    <source>
        <dbReference type="EMBL" id="EDM79760.1"/>
    </source>
</evidence>
<comment type="caution">
    <text evidence="6">The sequence shown here is derived from an EMBL/GenBank/DDBJ whole genome shotgun (WGS) entry which is preliminary data.</text>
</comment>
<feature type="repeat" description="TPR" evidence="1">
    <location>
        <begin position="59"/>
        <end position="92"/>
    </location>
</feature>
<dbReference type="Proteomes" id="UP000005801">
    <property type="component" value="Unassembled WGS sequence"/>
</dbReference>
<keyword evidence="5" id="KW-0732">Signal</keyword>
<dbReference type="eggNOG" id="COG0457">
    <property type="taxonomic scope" value="Bacteria"/>
</dbReference>
<evidence type="ECO:0000256" key="5">
    <source>
        <dbReference type="SAM" id="SignalP"/>
    </source>
</evidence>
<feature type="coiled-coil region" evidence="2">
    <location>
        <begin position="133"/>
        <end position="163"/>
    </location>
</feature>
<keyword evidence="1" id="KW-0802">TPR repeat</keyword>
<dbReference type="EMBL" id="ABCS01000016">
    <property type="protein sequence ID" value="EDM79760.1"/>
    <property type="molecule type" value="Genomic_DNA"/>
</dbReference>
<reference evidence="6 7" key="1">
    <citation type="submission" date="2007-06" db="EMBL/GenBank/DDBJ databases">
        <authorList>
            <person name="Shimkets L."/>
            <person name="Ferriera S."/>
            <person name="Johnson J."/>
            <person name="Kravitz S."/>
            <person name="Beeson K."/>
            <person name="Sutton G."/>
            <person name="Rogers Y.-H."/>
            <person name="Friedman R."/>
            <person name="Frazier M."/>
            <person name="Venter J.C."/>
        </authorList>
    </citation>
    <scope>NUCLEOTIDE SEQUENCE [LARGE SCALE GENOMIC DNA]</scope>
    <source>
        <strain evidence="6 7">SIR-1</strain>
    </source>
</reference>
<feature type="region of interest" description="Disordered" evidence="3">
    <location>
        <begin position="277"/>
        <end position="296"/>
    </location>
</feature>
<dbReference type="Gene3D" id="1.25.40.10">
    <property type="entry name" value="Tetratricopeptide repeat domain"/>
    <property type="match status" value="1"/>
</dbReference>
<dbReference type="Pfam" id="PF13432">
    <property type="entry name" value="TPR_16"/>
    <property type="match status" value="1"/>
</dbReference>
<dbReference type="InterPro" id="IPR019734">
    <property type="entry name" value="TPR_rpt"/>
</dbReference>
<dbReference type="InterPro" id="IPR011990">
    <property type="entry name" value="TPR-like_helical_dom_sf"/>
</dbReference>
<gene>
    <name evidence="6" type="ORF">PPSIR1_31713</name>
</gene>
<keyword evidence="4" id="KW-0472">Membrane</keyword>
<dbReference type="SMART" id="SM00028">
    <property type="entry name" value="TPR"/>
    <property type="match status" value="2"/>
</dbReference>